<dbReference type="EMBL" id="JTDI01000001">
    <property type="protein sequence ID" value="KHK93473.1"/>
    <property type="molecule type" value="Genomic_DNA"/>
</dbReference>
<feature type="compositionally biased region" description="Polar residues" evidence="1">
    <location>
        <begin position="42"/>
        <end position="54"/>
    </location>
</feature>
<dbReference type="OrthoDB" id="7392062at2"/>
<reference evidence="3 4" key="1">
    <citation type="submission" date="2014-10" db="EMBL/GenBank/DDBJ databases">
        <title>Genome sequence of Novosphingobium malaysiense MUSC 273(T).</title>
        <authorList>
            <person name="Lee L.-H."/>
        </authorList>
    </citation>
    <scope>NUCLEOTIDE SEQUENCE [LARGE SCALE GENOMIC DNA]</scope>
    <source>
        <strain evidence="3 4">MUSC 273</strain>
    </source>
</reference>
<organism evidence="3 4">
    <name type="scientific">Novosphingobium malaysiense</name>
    <dbReference type="NCBI Taxonomy" id="1348853"/>
    <lineage>
        <taxon>Bacteria</taxon>
        <taxon>Pseudomonadati</taxon>
        <taxon>Pseudomonadota</taxon>
        <taxon>Alphaproteobacteria</taxon>
        <taxon>Sphingomonadales</taxon>
        <taxon>Sphingomonadaceae</taxon>
        <taxon>Novosphingobium</taxon>
    </lineage>
</organism>
<keyword evidence="3" id="KW-0966">Cell projection</keyword>
<evidence type="ECO:0000313" key="3">
    <source>
        <dbReference type="EMBL" id="KHK93473.1"/>
    </source>
</evidence>
<keyword evidence="3" id="KW-0282">Flagellum</keyword>
<keyword evidence="3" id="KW-0969">Cilium</keyword>
<dbReference type="InterPro" id="IPR035890">
    <property type="entry name" value="Anti-sigma-28_factor_FlgM_sf"/>
</dbReference>
<keyword evidence="4" id="KW-1185">Reference proteome</keyword>
<evidence type="ECO:0000313" key="4">
    <source>
        <dbReference type="Proteomes" id="UP000031057"/>
    </source>
</evidence>
<dbReference type="Pfam" id="PF04316">
    <property type="entry name" value="FlgM"/>
    <property type="match status" value="1"/>
</dbReference>
<dbReference type="SUPFAM" id="SSF101498">
    <property type="entry name" value="Anti-sigma factor FlgM"/>
    <property type="match status" value="1"/>
</dbReference>
<evidence type="ECO:0000256" key="1">
    <source>
        <dbReference type="SAM" id="MobiDB-lite"/>
    </source>
</evidence>
<evidence type="ECO:0000259" key="2">
    <source>
        <dbReference type="Pfam" id="PF04316"/>
    </source>
</evidence>
<feature type="region of interest" description="Disordered" evidence="1">
    <location>
        <begin position="28"/>
        <end position="65"/>
    </location>
</feature>
<comment type="caution">
    <text evidence="3">The sequence shown here is derived from an EMBL/GenBank/DDBJ whole genome shotgun (WGS) entry which is preliminary data.</text>
</comment>
<feature type="domain" description="Anti-sigma-28 factor FlgM C-terminal" evidence="2">
    <location>
        <begin position="52"/>
        <end position="94"/>
    </location>
</feature>
<proteinExistence type="predicted"/>
<sequence>MPPIEVGPARAISAIEARLARKAGAEALPGANGVAAKRNSEKTSSGLNSTSVETSAALDPGSAPVDADRVKEIRKAVEQGKYPVVPAKIADAIIAAGVLLRSPKQ</sequence>
<dbReference type="Proteomes" id="UP000031057">
    <property type="component" value="Unassembled WGS sequence"/>
</dbReference>
<dbReference type="AlphaFoldDB" id="A0A0B1ZWB2"/>
<accession>A0A0B1ZWB2</accession>
<name>A0A0B1ZWB2_9SPHN</name>
<dbReference type="InterPro" id="IPR031316">
    <property type="entry name" value="FlgM_C"/>
</dbReference>
<gene>
    <name evidence="3" type="ORF">LK12_04205</name>
</gene>
<dbReference type="STRING" id="1348853.LK12_04205"/>
<dbReference type="RefSeq" id="WP_039279648.1">
    <property type="nucleotide sequence ID" value="NZ_JTDI01000001.1"/>
</dbReference>
<protein>
    <submittedName>
        <fullName evidence="3">Flagellar biosynthesis anti-sigma factor FlgM</fullName>
    </submittedName>
</protein>